<evidence type="ECO:0000313" key="1">
    <source>
        <dbReference type="EMBL" id="KAL3387026.1"/>
    </source>
</evidence>
<protein>
    <recommendedName>
        <fullName evidence="3">Reverse transcriptase domain-containing protein</fullName>
    </recommendedName>
</protein>
<reference evidence="1 2" key="1">
    <citation type="journal article" date="2024" name="bioRxiv">
        <title>A reference genome for Trichogramma kaykai: A tiny desert-dwelling parasitoid wasp with competing sex-ratio distorters.</title>
        <authorList>
            <person name="Culotta J."/>
            <person name="Lindsey A.R."/>
        </authorList>
    </citation>
    <scope>NUCLEOTIDE SEQUENCE [LARGE SCALE GENOMIC DNA]</scope>
    <source>
        <strain evidence="1 2">KSX58</strain>
    </source>
</reference>
<comment type="caution">
    <text evidence="1">The sequence shown here is derived from an EMBL/GenBank/DDBJ whole genome shotgun (WGS) entry which is preliminary data.</text>
</comment>
<dbReference type="AlphaFoldDB" id="A0ABD2W349"/>
<evidence type="ECO:0008006" key="3">
    <source>
        <dbReference type="Google" id="ProtNLM"/>
    </source>
</evidence>
<evidence type="ECO:0000313" key="2">
    <source>
        <dbReference type="Proteomes" id="UP001627154"/>
    </source>
</evidence>
<accession>A0ABD2W349</accession>
<keyword evidence="2" id="KW-1185">Reference proteome</keyword>
<dbReference type="EMBL" id="JBJJXI010000141">
    <property type="protein sequence ID" value="KAL3387026.1"/>
    <property type="molecule type" value="Genomic_DNA"/>
</dbReference>
<dbReference type="PANTHER" id="PTHR19446">
    <property type="entry name" value="REVERSE TRANSCRIPTASES"/>
    <property type="match status" value="1"/>
</dbReference>
<name>A0ABD2W349_9HYME</name>
<sequence length="190" mass="21164">MSAAIKAGKRRCWNLLCEEADRDTCGRPYEIVMSRLMGPRAKPPSSPSLVRRTVSTLFPVVIQELIPPPAVPDDEMAPGVSLEELRRASPKVKEHTAPRPDGVPNAGLKMAVATRPDIFLRVFTACMRSGVFPRYWKRQRLVLLPKPGKPPDELTSFRPICMLDAVGKMLERIICDRLQVFTESPSGLSD</sequence>
<proteinExistence type="predicted"/>
<gene>
    <name evidence="1" type="ORF">TKK_017605</name>
</gene>
<organism evidence="1 2">
    <name type="scientific">Trichogramma kaykai</name>
    <dbReference type="NCBI Taxonomy" id="54128"/>
    <lineage>
        <taxon>Eukaryota</taxon>
        <taxon>Metazoa</taxon>
        <taxon>Ecdysozoa</taxon>
        <taxon>Arthropoda</taxon>
        <taxon>Hexapoda</taxon>
        <taxon>Insecta</taxon>
        <taxon>Pterygota</taxon>
        <taxon>Neoptera</taxon>
        <taxon>Endopterygota</taxon>
        <taxon>Hymenoptera</taxon>
        <taxon>Apocrita</taxon>
        <taxon>Proctotrupomorpha</taxon>
        <taxon>Chalcidoidea</taxon>
        <taxon>Trichogrammatidae</taxon>
        <taxon>Trichogramma</taxon>
    </lineage>
</organism>
<dbReference type="Proteomes" id="UP001627154">
    <property type="component" value="Unassembled WGS sequence"/>
</dbReference>